<sequence>MEANETSDPMAMLLEMKQAQQAMLQVQQAERAEALEKRKLDDAEMQHLYEQTEGMRVGQRQVTEAAVAADAATATPRPQQLDRPSCLTGGRVRVRVLRSPSWRSSTEIARHIPRGGYCSPTSWSWMDLPLAVLSGNANLHRPGRRRTGARADAGYLSE</sequence>
<evidence type="ECO:0000256" key="2">
    <source>
        <dbReference type="SAM" id="MobiDB-lite"/>
    </source>
</evidence>
<feature type="region of interest" description="Disordered" evidence="2">
    <location>
        <begin position="64"/>
        <end position="87"/>
    </location>
</feature>
<feature type="coiled-coil region" evidence="1">
    <location>
        <begin position="17"/>
        <end position="46"/>
    </location>
</feature>
<comment type="caution">
    <text evidence="3">The sequence shown here is derived from an EMBL/GenBank/DDBJ whole genome shotgun (WGS) entry which is preliminary data.</text>
</comment>
<feature type="compositionally biased region" description="Low complexity" evidence="2">
    <location>
        <begin position="64"/>
        <end position="75"/>
    </location>
</feature>
<feature type="region of interest" description="Disordered" evidence="2">
    <location>
        <begin position="139"/>
        <end position="158"/>
    </location>
</feature>
<evidence type="ECO:0000256" key="1">
    <source>
        <dbReference type="SAM" id="Coils"/>
    </source>
</evidence>
<protein>
    <submittedName>
        <fullName evidence="3">Uncharacterized protein</fullName>
    </submittedName>
</protein>
<evidence type="ECO:0000313" key="3">
    <source>
        <dbReference type="EMBL" id="CAK7266454.1"/>
    </source>
</evidence>
<dbReference type="EMBL" id="CAWUON010000018">
    <property type="protein sequence ID" value="CAK7266454.1"/>
    <property type="molecule type" value="Genomic_DNA"/>
</dbReference>
<keyword evidence="4" id="KW-1185">Reference proteome</keyword>
<evidence type="ECO:0000313" key="4">
    <source>
        <dbReference type="Proteomes" id="UP001642502"/>
    </source>
</evidence>
<gene>
    <name evidence="3" type="ORF">SEPCBS119000_002037</name>
</gene>
<reference evidence="3 4" key="1">
    <citation type="submission" date="2024-01" db="EMBL/GenBank/DDBJ databases">
        <authorList>
            <person name="Allen C."/>
            <person name="Tagirdzhanova G."/>
        </authorList>
    </citation>
    <scope>NUCLEOTIDE SEQUENCE [LARGE SCALE GENOMIC DNA]</scope>
    <source>
        <strain evidence="3 4">CBS 119000</strain>
    </source>
</reference>
<accession>A0ABP0DDZ0</accession>
<keyword evidence="1" id="KW-0175">Coiled coil</keyword>
<dbReference type="Proteomes" id="UP001642502">
    <property type="component" value="Unassembled WGS sequence"/>
</dbReference>
<name>A0ABP0DDZ0_9PEZI</name>
<organism evidence="3 4">
    <name type="scientific">Sporothrix epigloea</name>
    <dbReference type="NCBI Taxonomy" id="1892477"/>
    <lineage>
        <taxon>Eukaryota</taxon>
        <taxon>Fungi</taxon>
        <taxon>Dikarya</taxon>
        <taxon>Ascomycota</taxon>
        <taxon>Pezizomycotina</taxon>
        <taxon>Sordariomycetes</taxon>
        <taxon>Sordariomycetidae</taxon>
        <taxon>Ophiostomatales</taxon>
        <taxon>Ophiostomataceae</taxon>
        <taxon>Sporothrix</taxon>
    </lineage>
</organism>
<proteinExistence type="predicted"/>